<feature type="compositionally biased region" description="Basic and acidic residues" evidence="1">
    <location>
        <begin position="21"/>
        <end position="33"/>
    </location>
</feature>
<evidence type="ECO:0000313" key="3">
    <source>
        <dbReference type="Proteomes" id="UP000266841"/>
    </source>
</evidence>
<evidence type="ECO:0000256" key="1">
    <source>
        <dbReference type="SAM" id="MobiDB-lite"/>
    </source>
</evidence>
<reference evidence="2 3" key="1">
    <citation type="journal article" date="2012" name="Genome Biol.">
        <title>Genome and low-iron response of an oceanic diatom adapted to chronic iron limitation.</title>
        <authorList>
            <person name="Lommer M."/>
            <person name="Specht M."/>
            <person name="Roy A.S."/>
            <person name="Kraemer L."/>
            <person name="Andreson R."/>
            <person name="Gutowska M.A."/>
            <person name="Wolf J."/>
            <person name="Bergner S.V."/>
            <person name="Schilhabel M.B."/>
            <person name="Klostermeier U.C."/>
            <person name="Beiko R.G."/>
            <person name="Rosenstiel P."/>
            <person name="Hippler M."/>
            <person name="Laroche J."/>
        </authorList>
    </citation>
    <scope>NUCLEOTIDE SEQUENCE [LARGE SCALE GENOMIC DNA]</scope>
    <source>
        <strain evidence="2 3">CCMP1005</strain>
    </source>
</reference>
<protein>
    <submittedName>
        <fullName evidence="2">Uncharacterized protein</fullName>
    </submittedName>
</protein>
<feature type="compositionally biased region" description="Basic and acidic residues" evidence="1">
    <location>
        <begin position="52"/>
        <end position="73"/>
    </location>
</feature>
<proteinExistence type="predicted"/>
<gene>
    <name evidence="2" type="ORF">THAOC_26974</name>
</gene>
<accession>K0RK13</accession>
<evidence type="ECO:0000313" key="2">
    <source>
        <dbReference type="EMBL" id="EJK53565.1"/>
    </source>
</evidence>
<name>K0RK13_THAOC</name>
<dbReference type="AlphaFoldDB" id="K0RK13"/>
<dbReference type="Proteomes" id="UP000266841">
    <property type="component" value="Unassembled WGS sequence"/>
</dbReference>
<sequence length="96" mass="10702">RGYTSRIGRNDHTNLGFSSLRQERQTRSLRSEAARGSAGSGAPLTGGGLSHRNPEVRGRQRQRREWRTTDRGWTEPQEPPAGNVTRYAALGSRQLT</sequence>
<feature type="region of interest" description="Disordered" evidence="1">
    <location>
        <begin position="1"/>
        <end position="96"/>
    </location>
</feature>
<organism evidence="2 3">
    <name type="scientific">Thalassiosira oceanica</name>
    <name type="common">Marine diatom</name>
    <dbReference type="NCBI Taxonomy" id="159749"/>
    <lineage>
        <taxon>Eukaryota</taxon>
        <taxon>Sar</taxon>
        <taxon>Stramenopiles</taxon>
        <taxon>Ochrophyta</taxon>
        <taxon>Bacillariophyta</taxon>
        <taxon>Coscinodiscophyceae</taxon>
        <taxon>Thalassiosirophycidae</taxon>
        <taxon>Thalassiosirales</taxon>
        <taxon>Thalassiosiraceae</taxon>
        <taxon>Thalassiosira</taxon>
    </lineage>
</organism>
<comment type="caution">
    <text evidence="2">The sequence shown here is derived from an EMBL/GenBank/DDBJ whole genome shotgun (WGS) entry which is preliminary data.</text>
</comment>
<dbReference type="EMBL" id="AGNL01037531">
    <property type="protein sequence ID" value="EJK53565.1"/>
    <property type="molecule type" value="Genomic_DNA"/>
</dbReference>
<keyword evidence="3" id="KW-1185">Reference proteome</keyword>
<feature type="non-terminal residue" evidence="2">
    <location>
        <position position="1"/>
    </location>
</feature>